<protein>
    <recommendedName>
        <fullName evidence="14">Cytosolic carboxypeptidase-like protein 5</fullName>
        <ecNumber evidence="17">3.4.17.24</ecNumber>
    </recommendedName>
    <alternativeName>
        <fullName evidence="19">ATP/GTP-binding protein-like 5</fullName>
    </alternativeName>
    <alternativeName>
        <fullName evidence="18">Protein deglutamylase CCP5</fullName>
    </alternativeName>
</protein>
<dbReference type="EMBL" id="MPUH01000080">
    <property type="protein sequence ID" value="OMJ91464.1"/>
    <property type="molecule type" value="Genomic_DNA"/>
</dbReference>
<name>A0A1R2CR28_9CILI</name>
<reference evidence="23 24" key="1">
    <citation type="submission" date="2016-11" db="EMBL/GenBank/DDBJ databases">
        <title>The macronuclear genome of Stentor coeruleus: a giant cell with tiny introns.</title>
        <authorList>
            <person name="Slabodnick M."/>
            <person name="Ruby J.G."/>
            <person name="Reiff S.B."/>
            <person name="Swart E.C."/>
            <person name="Gosai S."/>
            <person name="Prabakaran S."/>
            <person name="Witkowska E."/>
            <person name="Larue G.E."/>
            <person name="Fisher S."/>
            <person name="Freeman R.M."/>
            <person name="Gunawardena J."/>
            <person name="Chu W."/>
            <person name="Stover N.A."/>
            <person name="Gregory B.D."/>
            <person name="Nowacki M."/>
            <person name="Derisi J."/>
            <person name="Roy S.W."/>
            <person name="Marshall W.F."/>
            <person name="Sood P."/>
        </authorList>
    </citation>
    <scope>NUCLEOTIDE SEQUENCE [LARGE SCALE GENOMIC DNA]</scope>
    <source>
        <strain evidence="23">WM001</strain>
    </source>
</reference>
<evidence type="ECO:0000256" key="4">
    <source>
        <dbReference type="ARBA" id="ARBA00004214"/>
    </source>
</evidence>
<dbReference type="GO" id="GO:0005634">
    <property type="term" value="C:nucleus"/>
    <property type="evidence" value="ECO:0007669"/>
    <property type="project" value="UniProtKB-SubCell"/>
</dbReference>
<dbReference type="EC" id="3.4.17.24" evidence="17"/>
<dbReference type="InterPro" id="IPR000834">
    <property type="entry name" value="Peptidase_M14"/>
</dbReference>
<comment type="caution">
    <text evidence="23">The sequence shown here is derived from an EMBL/GenBank/DDBJ whole genome shotgun (WGS) entry which is preliminary data.</text>
</comment>
<dbReference type="InterPro" id="IPR040626">
    <property type="entry name" value="Pepdidase_M14_N"/>
</dbReference>
<sequence>MDFESPHQDSITIDNLTFYSNFDSGNMCRVEKFGQNTYEIFVCPDAASAGFNSYRTWFYFGVKGFRKATSVKICIANLNYMKVFSTPGYRPVWKCTPGQSEWQRVPGEAFYEPGNNGFYRYTWSFDINHADCDYFFAYATPYSYSDIMKSIKFFEKTCSPDVYFFREIIVLSIDSRPVELVTISCKCNFLDAEEERISGLFPEINPRCLVGKKPIVFITARVHPGETPASFLLDGVFKLILGNDPRGQALRSAFVFKIIPVLNPDGVFNGNFRVDQNGVNLNRCYADPNESLHPTIFAAKAYFQYHSQNIKYYFDFHAHASKRSCFLFGNALEMEKQIDNQLLAKLIEINTSYFEYSECDFSEKSMSSKDPKDHNTKEGSGRVALYKLSNIIHCYTIECAYFILRPLHPIAPPIIYKTGKRFLENTNDESVQIVQVFNRTFFDNVSSGIMIAILDMEKINPVSRLPLSVFRYLEAGKEWIKARILAHYRLIGKNCSRLNLLKSEGRAERATVLPRLPERKVHKMNLITPIFNEVSSSTSQNRVLFSLGRMMIAQDTRRISSFPRLLRPLRNHS</sequence>
<feature type="domain" description="Peptidase M14" evidence="22">
    <location>
        <begin position="140"/>
        <end position="445"/>
    </location>
</feature>
<keyword evidence="9" id="KW-0378">Hydrolase</keyword>
<evidence type="ECO:0000256" key="6">
    <source>
        <dbReference type="ARBA" id="ARBA00022490"/>
    </source>
</evidence>
<evidence type="ECO:0000313" key="23">
    <source>
        <dbReference type="EMBL" id="OMJ91464.1"/>
    </source>
</evidence>
<dbReference type="Gene3D" id="2.60.40.3120">
    <property type="match status" value="1"/>
</dbReference>
<comment type="similarity">
    <text evidence="5 21">Belongs to the peptidase M14 family.</text>
</comment>
<dbReference type="GO" id="GO:0006508">
    <property type="term" value="P:proteolysis"/>
    <property type="evidence" value="ECO:0007669"/>
    <property type="project" value="UniProtKB-KW"/>
</dbReference>
<keyword evidence="6" id="KW-0963">Cytoplasm</keyword>
<evidence type="ECO:0000256" key="2">
    <source>
        <dbReference type="ARBA" id="ARBA00004123"/>
    </source>
</evidence>
<keyword evidence="13" id="KW-0539">Nucleus</keyword>
<feature type="active site" description="Proton donor/acceptor" evidence="21">
    <location>
        <position position="398"/>
    </location>
</feature>
<comment type="cofactor">
    <cofactor evidence="1">
        <name>Zn(2+)</name>
        <dbReference type="ChEBI" id="CHEBI:29105"/>
    </cofactor>
</comment>
<dbReference type="AlphaFoldDB" id="A0A1R2CR28"/>
<evidence type="ECO:0000256" key="10">
    <source>
        <dbReference type="ARBA" id="ARBA00022833"/>
    </source>
</evidence>
<dbReference type="GO" id="GO:0008270">
    <property type="term" value="F:zinc ion binding"/>
    <property type="evidence" value="ECO:0007669"/>
    <property type="project" value="InterPro"/>
</dbReference>
<comment type="catalytic activity">
    <reaction evidence="20">
        <text>gamma-L-glutamyl-L-glutamyl-[protein] + H2O = L-glutamyl-[protein] + L-glutamate</text>
        <dbReference type="Rhea" id="RHEA:60152"/>
        <dbReference type="Rhea" id="RHEA-COMP:10208"/>
        <dbReference type="Rhea" id="RHEA-COMP:15517"/>
        <dbReference type="ChEBI" id="CHEBI:15377"/>
        <dbReference type="ChEBI" id="CHEBI:29973"/>
        <dbReference type="ChEBI" id="CHEBI:29985"/>
        <dbReference type="ChEBI" id="CHEBI:143622"/>
    </reaction>
    <physiologicalReaction direction="left-to-right" evidence="20">
        <dbReference type="Rhea" id="RHEA:60153"/>
    </physiologicalReaction>
</comment>
<dbReference type="OrthoDB" id="10253041at2759"/>
<evidence type="ECO:0000256" key="11">
    <source>
        <dbReference type="ARBA" id="ARBA00023049"/>
    </source>
</evidence>
<evidence type="ECO:0000256" key="13">
    <source>
        <dbReference type="ARBA" id="ARBA00023242"/>
    </source>
</evidence>
<keyword evidence="12" id="KW-0206">Cytoskeleton</keyword>
<evidence type="ECO:0000256" key="12">
    <source>
        <dbReference type="ARBA" id="ARBA00023212"/>
    </source>
</evidence>
<dbReference type="Pfam" id="PF00246">
    <property type="entry name" value="Peptidase_M14"/>
    <property type="match status" value="1"/>
</dbReference>
<evidence type="ECO:0000256" key="1">
    <source>
        <dbReference type="ARBA" id="ARBA00001947"/>
    </source>
</evidence>
<dbReference type="GO" id="GO:0005819">
    <property type="term" value="C:spindle"/>
    <property type="evidence" value="ECO:0007669"/>
    <property type="project" value="UniProtKB-SubCell"/>
</dbReference>
<dbReference type="Proteomes" id="UP000187209">
    <property type="component" value="Unassembled WGS sequence"/>
</dbReference>
<gene>
    <name evidence="23" type="ORF">SteCoe_5948</name>
</gene>
<proteinExistence type="inferred from homology"/>
<comment type="catalytic activity">
    <reaction evidence="16">
        <text>C-terminal L-alpha-aminoacyl-L-glutamyl-[tubulin] + H2O = C-terminal L-alpha-aminoacyl-[tubulin] + L-glutamate</text>
        <dbReference type="Rhea" id="RHEA:63796"/>
        <dbReference type="Rhea" id="RHEA-COMP:16436"/>
        <dbReference type="Rhea" id="RHEA-COMP:16437"/>
        <dbReference type="ChEBI" id="CHEBI:15377"/>
        <dbReference type="ChEBI" id="CHEBI:29985"/>
        <dbReference type="ChEBI" id="CHEBI:90782"/>
        <dbReference type="ChEBI" id="CHEBI:149556"/>
        <dbReference type="EC" id="3.4.17.24"/>
    </reaction>
    <physiologicalReaction direction="left-to-right" evidence="16">
        <dbReference type="Rhea" id="RHEA:63797"/>
    </physiologicalReaction>
</comment>
<evidence type="ECO:0000256" key="5">
    <source>
        <dbReference type="ARBA" id="ARBA00005988"/>
    </source>
</evidence>
<dbReference type="InterPro" id="IPR034286">
    <property type="entry name" value="M14_AGBL5-like"/>
</dbReference>
<dbReference type="GO" id="GO:0030496">
    <property type="term" value="C:midbody"/>
    <property type="evidence" value="ECO:0007669"/>
    <property type="project" value="UniProtKB-SubCell"/>
</dbReference>
<evidence type="ECO:0000256" key="21">
    <source>
        <dbReference type="PROSITE-ProRule" id="PRU01379"/>
    </source>
</evidence>
<organism evidence="23 24">
    <name type="scientific">Stentor coeruleus</name>
    <dbReference type="NCBI Taxonomy" id="5963"/>
    <lineage>
        <taxon>Eukaryota</taxon>
        <taxon>Sar</taxon>
        <taxon>Alveolata</taxon>
        <taxon>Ciliophora</taxon>
        <taxon>Postciliodesmatophora</taxon>
        <taxon>Heterotrichea</taxon>
        <taxon>Heterotrichida</taxon>
        <taxon>Stentoridae</taxon>
        <taxon>Stentor</taxon>
    </lineage>
</organism>
<evidence type="ECO:0000256" key="7">
    <source>
        <dbReference type="ARBA" id="ARBA00022670"/>
    </source>
</evidence>
<keyword evidence="24" id="KW-1185">Reference proteome</keyword>
<evidence type="ECO:0000256" key="15">
    <source>
        <dbReference type="ARBA" id="ARBA00024524"/>
    </source>
</evidence>
<dbReference type="Gene3D" id="3.40.630.10">
    <property type="entry name" value="Zn peptidases"/>
    <property type="match status" value="1"/>
</dbReference>
<evidence type="ECO:0000256" key="17">
    <source>
        <dbReference type="ARBA" id="ARBA00026108"/>
    </source>
</evidence>
<accession>A0A1R2CR28</accession>
<dbReference type="InterPro" id="IPR050821">
    <property type="entry name" value="Cytosolic_carboxypeptidase"/>
</dbReference>
<evidence type="ECO:0000256" key="8">
    <source>
        <dbReference type="ARBA" id="ARBA00022723"/>
    </source>
</evidence>
<evidence type="ECO:0000259" key="22">
    <source>
        <dbReference type="PROSITE" id="PS52035"/>
    </source>
</evidence>
<evidence type="ECO:0000256" key="16">
    <source>
        <dbReference type="ARBA" id="ARBA00024627"/>
    </source>
</evidence>
<keyword evidence="7" id="KW-0645">Protease</keyword>
<evidence type="ECO:0000256" key="9">
    <source>
        <dbReference type="ARBA" id="ARBA00022801"/>
    </source>
</evidence>
<evidence type="ECO:0000256" key="3">
    <source>
        <dbReference type="ARBA" id="ARBA00004186"/>
    </source>
</evidence>
<keyword evidence="10" id="KW-0862">Zinc</keyword>
<comment type="subcellular location">
    <subcellularLocation>
        <location evidence="3">Cytoplasm</location>
        <location evidence="3">Cytoskeleton</location>
        <location evidence="3">Spindle</location>
    </subcellularLocation>
    <subcellularLocation>
        <location evidence="4">Midbody</location>
    </subcellularLocation>
    <subcellularLocation>
        <location evidence="2">Nucleus</location>
    </subcellularLocation>
</comment>
<evidence type="ECO:0000313" key="24">
    <source>
        <dbReference type="Proteomes" id="UP000187209"/>
    </source>
</evidence>
<comment type="catalytic activity">
    <reaction evidence="15">
        <text>C-terminal L-alpha-aminoacyl-L-glutamyl-L-glutamyl-[tubulin] + H2O = C-terminal L-alpha-aminoacyl-L-glutamyl-[tubulin] + L-glutamate</text>
        <dbReference type="Rhea" id="RHEA:63792"/>
        <dbReference type="Rhea" id="RHEA-COMP:16435"/>
        <dbReference type="Rhea" id="RHEA-COMP:16436"/>
        <dbReference type="ChEBI" id="CHEBI:15377"/>
        <dbReference type="ChEBI" id="CHEBI:29985"/>
        <dbReference type="ChEBI" id="CHEBI:149555"/>
        <dbReference type="ChEBI" id="CHEBI:149556"/>
        <dbReference type="EC" id="3.4.17.24"/>
    </reaction>
    <physiologicalReaction direction="left-to-right" evidence="15">
        <dbReference type="Rhea" id="RHEA:63793"/>
    </physiologicalReaction>
</comment>
<dbReference type="PROSITE" id="PS52035">
    <property type="entry name" value="PEPTIDASE_M14"/>
    <property type="match status" value="1"/>
</dbReference>
<evidence type="ECO:0000256" key="19">
    <source>
        <dbReference type="ARBA" id="ARBA00032928"/>
    </source>
</evidence>
<evidence type="ECO:0000256" key="14">
    <source>
        <dbReference type="ARBA" id="ARBA00024141"/>
    </source>
</evidence>
<dbReference type="SUPFAM" id="SSF53187">
    <property type="entry name" value="Zn-dependent exopeptidases"/>
    <property type="match status" value="1"/>
</dbReference>
<evidence type="ECO:0000256" key="18">
    <source>
        <dbReference type="ARBA" id="ARBA00032753"/>
    </source>
</evidence>
<dbReference type="PANTHER" id="PTHR12756:SF12">
    <property type="entry name" value="CYTOSOLIC CARBOXYPEPTIDASE-LIKE PROTEIN 5"/>
    <property type="match status" value="1"/>
</dbReference>
<keyword evidence="11" id="KW-0482">Metalloprotease</keyword>
<keyword evidence="8" id="KW-0479">Metal-binding</keyword>
<dbReference type="Pfam" id="PF18027">
    <property type="entry name" value="Pepdidase_M14_N"/>
    <property type="match status" value="1"/>
</dbReference>
<dbReference type="GO" id="GO:0004181">
    <property type="term" value="F:metallocarboxypeptidase activity"/>
    <property type="evidence" value="ECO:0007669"/>
    <property type="project" value="InterPro"/>
</dbReference>
<evidence type="ECO:0000256" key="20">
    <source>
        <dbReference type="ARBA" id="ARBA00047714"/>
    </source>
</evidence>
<dbReference type="PANTHER" id="PTHR12756">
    <property type="entry name" value="CYTOSOLIC CARBOXYPEPTIDASE"/>
    <property type="match status" value="1"/>
</dbReference>
<dbReference type="CDD" id="cd06236">
    <property type="entry name" value="M14_AGBL5_like"/>
    <property type="match status" value="1"/>
</dbReference>